<dbReference type="EMBL" id="BMNA01000001">
    <property type="protein sequence ID" value="GGL85422.1"/>
    <property type="molecule type" value="Genomic_DNA"/>
</dbReference>
<feature type="compositionally biased region" description="Basic and acidic residues" evidence="1">
    <location>
        <begin position="651"/>
        <end position="663"/>
    </location>
</feature>
<evidence type="ECO:0000313" key="3">
    <source>
        <dbReference type="EMBL" id="GGL85422.1"/>
    </source>
</evidence>
<feature type="compositionally biased region" description="Low complexity" evidence="1">
    <location>
        <begin position="892"/>
        <end position="938"/>
    </location>
</feature>
<feature type="compositionally biased region" description="Gly residues" evidence="1">
    <location>
        <begin position="939"/>
        <end position="951"/>
    </location>
</feature>
<sequence length="1113" mass="115610">MKLHRLSVDRFRGVRHRELVFPDAGVVVIEGANEAGKSSLVEALDLLLEEKDSATKARVRAVQPVGEDVGTTVEAELSVGPYRFTYRKTWNRGAGTTLSLHAPRPEQLTGSRAHDRVEQLLDEHLDRLLWKALRVLQGVPLEQSGLGDSGSLSVALDRAAGTAAEAGQDLLGAVEAEYLRWHTPTGRPTGPYRQAIERHTAARSATEDARTALAELAAAVDLHELLTGQLAQAVEVAGAAAAALLAAERAVAGLAAVEDERAVTAEVAQRAGHQLRQARADQQVRTGLHRRIDRLAAEMERLQASVEPATGALTEQDGVVAGRESAERTTSAAVDRAAAHAVAARDDLEVVLLLDRHAVLAERVAAARTDILELAAARRALAGHRVDREAVRRLEKVAHARDVALARCEAVAGHLVVRPLAGTPVLVGGRPAPPADPPQPVALTGPVEIEVPGVVQVTVLPGQDAVARGEEAAAASTLLDRLSADLGVTGVEDARRRLAERERDEAAVVQAEHRLTGRLAGDTLGALEAELADLQLQRDRLLGGRGEQPLPDDARHARARRKQAEAAETAARADHRAAVDGLAAARATAAELRVELATTTARLAAAGAESAVAEVELRDARSVASDDALVEAVALADRAWQLADAAAQEADKRWREADPEGVRAARRSAGSRRDAAERARTDLVEQLRDLSARLAVMGEQGRQDLLDAALSAEQAAADELASVRGRARAADLLWRTVQAHRATARAGYVDPFRRRLVALAEVLHGPGVDLEVDADLRVVSRTWRGSTVPFAALSTGAQEQLGLLVRLTAAQLLGAGDGDGGVPVILDDALGHTDAVRLAAMGRVLAEAAPDIQVVLLTCTPERYTAIAGATVLRLDGDPAVAVPATAVAEPTTGAGTTAAPVPATPAAAARSTRVPRAAAAPAAAPTSGDIGGARVAGTTGGPGGGAGGPGDATDLGSHAGCGDVREPGRSGDGRSGDGRSRRAGGAGDGTGADRRGGAVPVSGVGELDGMDQLGPEAGDATTWQPDALGGEVAAPIRPATNPAERPAPGVAIQDPRVARVLAVLRSGGPLTRAEVLARTGLDEQDWTAVRRDLLDSGLVRVTGARRGVRYSA</sequence>
<evidence type="ECO:0000313" key="4">
    <source>
        <dbReference type="Proteomes" id="UP000655208"/>
    </source>
</evidence>
<evidence type="ECO:0000256" key="1">
    <source>
        <dbReference type="SAM" id="MobiDB-lite"/>
    </source>
</evidence>
<reference evidence="3" key="1">
    <citation type="journal article" date="2014" name="Int. J. Syst. Evol. Microbiol.">
        <title>Complete genome sequence of Corynebacterium casei LMG S-19264T (=DSM 44701T), isolated from a smear-ripened cheese.</title>
        <authorList>
            <consortium name="US DOE Joint Genome Institute (JGI-PGF)"/>
            <person name="Walter F."/>
            <person name="Albersmeier A."/>
            <person name="Kalinowski J."/>
            <person name="Ruckert C."/>
        </authorList>
    </citation>
    <scope>NUCLEOTIDE SEQUENCE</scope>
    <source>
        <strain evidence="3">CGMCC 4.7308</strain>
    </source>
</reference>
<dbReference type="RefSeq" id="WP_188939602.1">
    <property type="nucleotide sequence ID" value="NZ_BMNA01000001.1"/>
</dbReference>
<proteinExistence type="predicted"/>
<feature type="domain" description="YhaN AAA" evidence="2">
    <location>
        <begin position="1"/>
        <end position="48"/>
    </location>
</feature>
<feature type="region of interest" description="Disordered" evidence="1">
    <location>
        <begin position="892"/>
        <end position="1025"/>
    </location>
</feature>
<dbReference type="PANTHER" id="PTHR41259:SF1">
    <property type="entry name" value="DOUBLE-STRAND BREAK REPAIR RAD50 ATPASE, PUTATIVE-RELATED"/>
    <property type="match status" value="1"/>
</dbReference>
<evidence type="ECO:0000259" key="2">
    <source>
        <dbReference type="Pfam" id="PF13514"/>
    </source>
</evidence>
<comment type="caution">
    <text evidence="3">The sequence shown here is derived from an EMBL/GenBank/DDBJ whole genome shotgun (WGS) entry which is preliminary data.</text>
</comment>
<dbReference type="Gene3D" id="3.40.50.300">
    <property type="entry name" value="P-loop containing nucleotide triphosphate hydrolases"/>
    <property type="match status" value="2"/>
</dbReference>
<dbReference type="Pfam" id="PF13514">
    <property type="entry name" value="AAA_27"/>
    <property type="match status" value="1"/>
</dbReference>
<dbReference type="InterPro" id="IPR036388">
    <property type="entry name" value="WH-like_DNA-bd_sf"/>
</dbReference>
<gene>
    <name evidence="3" type="ORF">GCM10011594_01350</name>
</gene>
<dbReference type="SUPFAM" id="SSF52540">
    <property type="entry name" value="P-loop containing nucleoside triphosphate hydrolases"/>
    <property type="match status" value="1"/>
</dbReference>
<organism evidence="3 4">
    <name type="scientific">Nakamurella endophytica</name>
    <dbReference type="NCBI Taxonomy" id="1748367"/>
    <lineage>
        <taxon>Bacteria</taxon>
        <taxon>Bacillati</taxon>
        <taxon>Actinomycetota</taxon>
        <taxon>Actinomycetes</taxon>
        <taxon>Nakamurellales</taxon>
        <taxon>Nakamurellaceae</taxon>
        <taxon>Nakamurella</taxon>
    </lineage>
</organism>
<dbReference type="SUPFAM" id="SSF46785">
    <property type="entry name" value="Winged helix' DNA-binding domain"/>
    <property type="match status" value="1"/>
</dbReference>
<name>A0A917WAW7_9ACTN</name>
<protein>
    <recommendedName>
        <fullName evidence="2">YhaN AAA domain-containing protein</fullName>
    </recommendedName>
</protein>
<dbReference type="InterPro" id="IPR038734">
    <property type="entry name" value="YhaN_AAA"/>
</dbReference>
<dbReference type="InterPro" id="IPR027417">
    <property type="entry name" value="P-loop_NTPase"/>
</dbReference>
<dbReference type="InterPro" id="IPR036390">
    <property type="entry name" value="WH_DNA-bd_sf"/>
</dbReference>
<feature type="compositionally biased region" description="Basic and acidic residues" evidence="1">
    <location>
        <begin position="964"/>
        <end position="981"/>
    </location>
</feature>
<reference evidence="3" key="2">
    <citation type="submission" date="2020-09" db="EMBL/GenBank/DDBJ databases">
        <authorList>
            <person name="Sun Q."/>
            <person name="Zhou Y."/>
        </authorList>
    </citation>
    <scope>NUCLEOTIDE SEQUENCE</scope>
    <source>
        <strain evidence="3">CGMCC 4.7308</strain>
    </source>
</reference>
<feature type="region of interest" description="Disordered" evidence="1">
    <location>
        <begin position="651"/>
        <end position="677"/>
    </location>
</feature>
<accession>A0A917WAW7</accession>
<dbReference type="Proteomes" id="UP000655208">
    <property type="component" value="Unassembled WGS sequence"/>
</dbReference>
<dbReference type="AlphaFoldDB" id="A0A917WAW7"/>
<dbReference type="PANTHER" id="PTHR41259">
    <property type="entry name" value="DOUBLE-STRAND BREAK REPAIR RAD50 ATPASE, PUTATIVE-RELATED"/>
    <property type="match status" value="1"/>
</dbReference>
<keyword evidence="4" id="KW-1185">Reference proteome</keyword>
<dbReference type="Gene3D" id="1.10.10.10">
    <property type="entry name" value="Winged helix-like DNA-binding domain superfamily/Winged helix DNA-binding domain"/>
    <property type="match status" value="1"/>
</dbReference>